<reference evidence="6" key="1">
    <citation type="submission" date="2020-11" db="EMBL/GenBank/DDBJ databases">
        <authorList>
            <consortium name="DOE Joint Genome Institute"/>
            <person name="Ahrendt S."/>
            <person name="Riley R."/>
            <person name="Andreopoulos W."/>
            <person name="LaButti K."/>
            <person name="Pangilinan J."/>
            <person name="Ruiz-duenas F.J."/>
            <person name="Barrasa J.M."/>
            <person name="Sanchez-Garcia M."/>
            <person name="Camarero S."/>
            <person name="Miyauchi S."/>
            <person name="Serrano A."/>
            <person name="Linde D."/>
            <person name="Babiker R."/>
            <person name="Drula E."/>
            <person name="Ayuso-Fernandez I."/>
            <person name="Pacheco R."/>
            <person name="Padilla G."/>
            <person name="Ferreira P."/>
            <person name="Barriuso J."/>
            <person name="Kellner H."/>
            <person name="Castanera R."/>
            <person name="Alfaro M."/>
            <person name="Ramirez L."/>
            <person name="Pisabarro A.G."/>
            <person name="Kuo A."/>
            <person name="Tritt A."/>
            <person name="Lipzen A."/>
            <person name="He G."/>
            <person name="Yan M."/>
            <person name="Ng V."/>
            <person name="Cullen D."/>
            <person name="Martin F."/>
            <person name="Rosso M.-N."/>
            <person name="Henrissat B."/>
            <person name="Hibbett D."/>
            <person name="Martinez A.T."/>
            <person name="Grigoriev I.V."/>
        </authorList>
    </citation>
    <scope>NUCLEOTIDE SEQUENCE</scope>
    <source>
        <strain evidence="6">AH 44721</strain>
    </source>
</reference>
<dbReference type="InterPro" id="IPR006913">
    <property type="entry name" value="CENP-V/GFA"/>
</dbReference>
<dbReference type="AlphaFoldDB" id="A0A9P5NEW2"/>
<keyword evidence="7" id="KW-1185">Reference proteome</keyword>
<keyword evidence="2" id="KW-0479">Metal-binding</keyword>
<accession>A0A9P5NEW2</accession>
<evidence type="ECO:0000256" key="3">
    <source>
        <dbReference type="ARBA" id="ARBA00022833"/>
    </source>
</evidence>
<dbReference type="GO" id="GO:0046872">
    <property type="term" value="F:metal ion binding"/>
    <property type="evidence" value="ECO:0007669"/>
    <property type="project" value="UniProtKB-KW"/>
</dbReference>
<protein>
    <submittedName>
        <fullName evidence="6">Mss4-like protein</fullName>
    </submittedName>
</protein>
<dbReference type="Proteomes" id="UP000724874">
    <property type="component" value="Unassembled WGS sequence"/>
</dbReference>
<organism evidence="6 7">
    <name type="scientific">Gymnopilus junonius</name>
    <name type="common">Spectacular rustgill mushroom</name>
    <name type="synonym">Gymnopilus spectabilis subsp. junonius</name>
    <dbReference type="NCBI Taxonomy" id="109634"/>
    <lineage>
        <taxon>Eukaryota</taxon>
        <taxon>Fungi</taxon>
        <taxon>Dikarya</taxon>
        <taxon>Basidiomycota</taxon>
        <taxon>Agaricomycotina</taxon>
        <taxon>Agaricomycetes</taxon>
        <taxon>Agaricomycetidae</taxon>
        <taxon>Agaricales</taxon>
        <taxon>Agaricineae</taxon>
        <taxon>Hymenogastraceae</taxon>
        <taxon>Gymnopilus</taxon>
    </lineage>
</organism>
<keyword evidence="3" id="KW-0862">Zinc</keyword>
<dbReference type="GO" id="GO:0016846">
    <property type="term" value="F:carbon-sulfur lyase activity"/>
    <property type="evidence" value="ECO:0007669"/>
    <property type="project" value="InterPro"/>
</dbReference>
<comment type="caution">
    <text evidence="6">The sequence shown here is derived from an EMBL/GenBank/DDBJ whole genome shotgun (WGS) entry which is preliminary data.</text>
</comment>
<dbReference type="Pfam" id="PF04828">
    <property type="entry name" value="GFA"/>
    <property type="match status" value="1"/>
</dbReference>
<evidence type="ECO:0000256" key="4">
    <source>
        <dbReference type="ARBA" id="ARBA00023239"/>
    </source>
</evidence>
<dbReference type="Gene3D" id="3.90.1590.10">
    <property type="entry name" value="glutathione-dependent formaldehyde- activating enzyme (gfa)"/>
    <property type="match status" value="1"/>
</dbReference>
<dbReference type="OrthoDB" id="5422068at2759"/>
<dbReference type="EMBL" id="JADNYJ010000122">
    <property type="protein sequence ID" value="KAF8882518.1"/>
    <property type="molecule type" value="Genomic_DNA"/>
</dbReference>
<dbReference type="PANTHER" id="PTHR33337:SF40">
    <property type="entry name" value="CENP-V_GFA DOMAIN-CONTAINING PROTEIN-RELATED"/>
    <property type="match status" value="1"/>
</dbReference>
<name>A0A9P5NEW2_GYMJU</name>
<feature type="domain" description="CENP-V/GFA" evidence="5">
    <location>
        <begin position="9"/>
        <end position="133"/>
    </location>
</feature>
<gene>
    <name evidence="6" type="ORF">CPB84DRAFT_219200</name>
</gene>
<proteinExistence type="inferred from homology"/>
<evidence type="ECO:0000256" key="2">
    <source>
        <dbReference type="ARBA" id="ARBA00022723"/>
    </source>
</evidence>
<sequence length="376" mass="40617">MPEMSSTFVKASCKCGLNTFQIPFDTVKLPLTRSFCHCNSCRHITGQLMFQGAMFDGVPLTTDSTSSSRKPADLSNLKTYKGDGSLFTRYFCKACGAHIVGSAEIDSVAYWAVSTGALERVDGIVKAGSHTFVSDTLDGGLAEHYRIVDGVTLPRYTTKKNSATLHVGWSADSIGKKVKAGGGQDHLAAYCHCKAISLRLTRVEEELTKDPMNWWAVAKKADEATSLPKFMCGHCLCNSCRLTSGTIINSWVILPAVNVLNSYTGNPVTYSPGSSGRIAGLQLYESSPGVFREACGTCGATIFLWYTKKGHYPMPIDGEPVVVCVSAGLIDQEDGGTRAEQWCHWHEEVIHPEDAIDKAGLEALKKGVKTAPTQAD</sequence>
<evidence type="ECO:0000313" key="6">
    <source>
        <dbReference type="EMBL" id="KAF8882518.1"/>
    </source>
</evidence>
<dbReference type="SUPFAM" id="SSF51316">
    <property type="entry name" value="Mss4-like"/>
    <property type="match status" value="2"/>
</dbReference>
<comment type="similarity">
    <text evidence="1">Belongs to the Gfa family.</text>
</comment>
<dbReference type="InterPro" id="IPR011057">
    <property type="entry name" value="Mss4-like_sf"/>
</dbReference>
<keyword evidence="4" id="KW-0456">Lyase</keyword>
<evidence type="ECO:0000256" key="1">
    <source>
        <dbReference type="ARBA" id="ARBA00005495"/>
    </source>
</evidence>
<dbReference type="Gene3D" id="2.170.150.70">
    <property type="match status" value="1"/>
</dbReference>
<evidence type="ECO:0000259" key="5">
    <source>
        <dbReference type="PROSITE" id="PS51891"/>
    </source>
</evidence>
<dbReference type="PROSITE" id="PS51891">
    <property type="entry name" value="CENP_V_GFA"/>
    <property type="match status" value="1"/>
</dbReference>
<dbReference type="PANTHER" id="PTHR33337">
    <property type="entry name" value="GFA DOMAIN-CONTAINING PROTEIN"/>
    <property type="match status" value="1"/>
</dbReference>
<evidence type="ECO:0000313" key="7">
    <source>
        <dbReference type="Proteomes" id="UP000724874"/>
    </source>
</evidence>